<keyword evidence="2" id="KW-0812">Transmembrane</keyword>
<organism evidence="3 4">
    <name type="scientific">Strigamia maritima</name>
    <name type="common">European centipede</name>
    <name type="synonym">Geophilus maritimus</name>
    <dbReference type="NCBI Taxonomy" id="126957"/>
    <lineage>
        <taxon>Eukaryota</taxon>
        <taxon>Metazoa</taxon>
        <taxon>Ecdysozoa</taxon>
        <taxon>Arthropoda</taxon>
        <taxon>Myriapoda</taxon>
        <taxon>Chilopoda</taxon>
        <taxon>Pleurostigmophora</taxon>
        <taxon>Geophilomorpha</taxon>
        <taxon>Linotaeniidae</taxon>
        <taxon>Strigamia</taxon>
    </lineage>
</organism>
<evidence type="ECO:0000256" key="1">
    <source>
        <dbReference type="SAM" id="MobiDB-lite"/>
    </source>
</evidence>
<dbReference type="EnsemblMetazoa" id="SMAR002099-RA">
    <property type="protein sequence ID" value="SMAR002099-PA"/>
    <property type="gene ID" value="SMAR002099"/>
</dbReference>
<dbReference type="HOGENOM" id="CLU_1279089_0_0_1"/>
<proteinExistence type="predicted"/>
<feature type="region of interest" description="Disordered" evidence="1">
    <location>
        <begin position="180"/>
        <end position="216"/>
    </location>
</feature>
<keyword evidence="2" id="KW-0472">Membrane</keyword>
<reference evidence="4" key="1">
    <citation type="submission" date="2011-05" db="EMBL/GenBank/DDBJ databases">
        <authorList>
            <person name="Richards S.R."/>
            <person name="Qu J."/>
            <person name="Jiang H."/>
            <person name="Jhangiani S.N."/>
            <person name="Agravi P."/>
            <person name="Goodspeed R."/>
            <person name="Gross S."/>
            <person name="Mandapat C."/>
            <person name="Jackson L."/>
            <person name="Mathew T."/>
            <person name="Pu L."/>
            <person name="Thornton R."/>
            <person name="Saada N."/>
            <person name="Wilczek-Boney K.B."/>
            <person name="Lee S."/>
            <person name="Kovar C."/>
            <person name="Wu Y."/>
            <person name="Scherer S.E."/>
            <person name="Worley K.C."/>
            <person name="Muzny D.M."/>
            <person name="Gibbs R."/>
        </authorList>
    </citation>
    <scope>NUCLEOTIDE SEQUENCE</scope>
    <source>
        <strain evidence="4">Brora</strain>
    </source>
</reference>
<sequence>MLKSEPQEDLDRLLNEYDISPSNGMKWAKDNREPGCSKKALRRGFIFTFLCLLAVGVGWFLHVNVFMDNPLPTPVTMQKSIISDFSENVGSVDWLNMIIKSGIFERIDTTTIIDYGISHLPPSLIARLLLHSDDVKKGDVFKLLEDSQLMDEIFDFLKIPQDLPGSKKIEETVDDYDYNDRVIPKHNSTPTQDRQTGLPGSPKNIRLEEILGKEKG</sequence>
<dbReference type="Proteomes" id="UP000014500">
    <property type="component" value="Unassembled WGS sequence"/>
</dbReference>
<evidence type="ECO:0000313" key="3">
    <source>
        <dbReference type="EnsemblMetazoa" id="SMAR002099-PA"/>
    </source>
</evidence>
<keyword evidence="4" id="KW-1185">Reference proteome</keyword>
<reference evidence="3" key="2">
    <citation type="submission" date="2015-02" db="UniProtKB">
        <authorList>
            <consortium name="EnsemblMetazoa"/>
        </authorList>
    </citation>
    <scope>IDENTIFICATION</scope>
</reference>
<accession>T1IMA2</accession>
<evidence type="ECO:0000256" key="2">
    <source>
        <dbReference type="SAM" id="Phobius"/>
    </source>
</evidence>
<name>T1IMA2_STRMM</name>
<feature type="transmembrane region" description="Helical" evidence="2">
    <location>
        <begin position="45"/>
        <end position="67"/>
    </location>
</feature>
<dbReference type="AlphaFoldDB" id="T1IMA2"/>
<feature type="compositionally biased region" description="Polar residues" evidence="1">
    <location>
        <begin position="186"/>
        <end position="195"/>
    </location>
</feature>
<keyword evidence="2" id="KW-1133">Transmembrane helix</keyword>
<evidence type="ECO:0000313" key="4">
    <source>
        <dbReference type="Proteomes" id="UP000014500"/>
    </source>
</evidence>
<feature type="compositionally biased region" description="Basic and acidic residues" evidence="1">
    <location>
        <begin position="205"/>
        <end position="216"/>
    </location>
</feature>
<dbReference type="EMBL" id="AFFK01016938">
    <property type="status" value="NOT_ANNOTATED_CDS"/>
    <property type="molecule type" value="Genomic_DNA"/>
</dbReference>
<protein>
    <submittedName>
        <fullName evidence="3">Uncharacterized protein</fullName>
    </submittedName>
</protein>